<dbReference type="PROSITE" id="PS51340">
    <property type="entry name" value="MOSC"/>
    <property type="match status" value="1"/>
</dbReference>
<dbReference type="Pfam" id="PF03473">
    <property type="entry name" value="MOSC"/>
    <property type="match status" value="1"/>
</dbReference>
<dbReference type="InterPro" id="IPR052716">
    <property type="entry name" value="MOSC_domain"/>
</dbReference>
<dbReference type="GO" id="GO:0030170">
    <property type="term" value="F:pyridoxal phosphate binding"/>
    <property type="evidence" value="ECO:0007669"/>
    <property type="project" value="InterPro"/>
</dbReference>
<evidence type="ECO:0000259" key="1">
    <source>
        <dbReference type="PROSITE" id="PS51340"/>
    </source>
</evidence>
<evidence type="ECO:0000313" key="2">
    <source>
        <dbReference type="EMBL" id="TCV89033.1"/>
    </source>
</evidence>
<dbReference type="SUPFAM" id="SSF50800">
    <property type="entry name" value="PK beta-barrel domain-like"/>
    <property type="match status" value="1"/>
</dbReference>
<dbReference type="EMBL" id="SMCO01000003">
    <property type="protein sequence ID" value="TCV89033.1"/>
    <property type="molecule type" value="Genomic_DNA"/>
</dbReference>
<dbReference type="InterPro" id="IPR005302">
    <property type="entry name" value="MoCF_Sase_C"/>
</dbReference>
<dbReference type="GO" id="GO:0003824">
    <property type="term" value="F:catalytic activity"/>
    <property type="evidence" value="ECO:0007669"/>
    <property type="project" value="InterPro"/>
</dbReference>
<protein>
    <recommendedName>
        <fullName evidence="1">MOSC domain-containing protein</fullName>
    </recommendedName>
</protein>
<dbReference type="PANTHER" id="PTHR36930:SF1">
    <property type="entry name" value="MOSC DOMAIN-CONTAINING PROTEIN"/>
    <property type="match status" value="1"/>
</dbReference>
<comment type="caution">
    <text evidence="2">The sequence shown here is derived from an EMBL/GenBank/DDBJ whole genome shotgun (WGS) entry which is preliminary data.</text>
</comment>
<dbReference type="InterPro" id="IPR011037">
    <property type="entry name" value="Pyrv_Knase-like_insert_dom_sf"/>
</dbReference>
<gene>
    <name evidence="2" type="ORF">EDC63_103105</name>
</gene>
<dbReference type="Gene3D" id="2.40.33.20">
    <property type="entry name" value="PK beta-barrel domain-like"/>
    <property type="match status" value="1"/>
</dbReference>
<proteinExistence type="predicted"/>
<reference evidence="2 3" key="1">
    <citation type="submission" date="2019-03" db="EMBL/GenBank/DDBJ databases">
        <title>Genomic Encyclopedia of Type Strains, Phase IV (KMG-IV): sequencing the most valuable type-strain genomes for metagenomic binning, comparative biology and taxonomic classification.</title>
        <authorList>
            <person name="Goeker M."/>
        </authorList>
    </citation>
    <scope>NUCLEOTIDE SEQUENCE [LARGE SCALE GENOMIC DNA]</scope>
    <source>
        <strain evidence="2 3">DSM 100309</strain>
    </source>
</reference>
<dbReference type="GO" id="GO:0030151">
    <property type="term" value="F:molybdenum ion binding"/>
    <property type="evidence" value="ECO:0007669"/>
    <property type="project" value="InterPro"/>
</dbReference>
<evidence type="ECO:0000313" key="3">
    <source>
        <dbReference type="Proteomes" id="UP000295367"/>
    </source>
</evidence>
<keyword evidence="3" id="KW-1185">Reference proteome</keyword>
<accession>A0A4R3YEY2</accession>
<sequence>MKSKLLGIAVKPQRLQPMQLLSSVILSVEHGITGDSRGKPGPRQVTLLSQVAWQAACDQLGVILPWTERRANLLVEDLPLVGAKGSRIVLGDAILEITGETDPCSRMKAVHEGLFDVLSRDWRGGVTCRVLQGGLLALDMEVELSINN</sequence>
<name>A0A4R3YEY2_9PROT</name>
<organism evidence="2 3">
    <name type="scientific">Sulfurirhabdus autotrophica</name>
    <dbReference type="NCBI Taxonomy" id="1706046"/>
    <lineage>
        <taxon>Bacteria</taxon>
        <taxon>Pseudomonadati</taxon>
        <taxon>Pseudomonadota</taxon>
        <taxon>Betaproteobacteria</taxon>
        <taxon>Nitrosomonadales</taxon>
        <taxon>Sulfuricellaceae</taxon>
        <taxon>Sulfurirhabdus</taxon>
    </lineage>
</organism>
<dbReference type="AlphaFoldDB" id="A0A4R3YEY2"/>
<dbReference type="RefSeq" id="WP_223272274.1">
    <property type="nucleotide sequence ID" value="NZ_SMCO01000003.1"/>
</dbReference>
<dbReference type="PANTHER" id="PTHR36930">
    <property type="entry name" value="METAL-SULFUR CLUSTER BIOSYNTHESIS PROTEINS YUAD-RELATED"/>
    <property type="match status" value="1"/>
</dbReference>
<feature type="domain" description="MOSC" evidence="1">
    <location>
        <begin position="18"/>
        <end position="145"/>
    </location>
</feature>
<dbReference type="Proteomes" id="UP000295367">
    <property type="component" value="Unassembled WGS sequence"/>
</dbReference>